<feature type="region of interest" description="Disordered" evidence="1">
    <location>
        <begin position="57"/>
        <end position="78"/>
    </location>
</feature>
<organism evidence="2 3">
    <name type="scientific">Vanilla planifolia</name>
    <name type="common">Vanilla</name>
    <dbReference type="NCBI Taxonomy" id="51239"/>
    <lineage>
        <taxon>Eukaryota</taxon>
        <taxon>Viridiplantae</taxon>
        <taxon>Streptophyta</taxon>
        <taxon>Embryophyta</taxon>
        <taxon>Tracheophyta</taxon>
        <taxon>Spermatophyta</taxon>
        <taxon>Magnoliopsida</taxon>
        <taxon>Liliopsida</taxon>
        <taxon>Asparagales</taxon>
        <taxon>Orchidaceae</taxon>
        <taxon>Vanilloideae</taxon>
        <taxon>Vanilleae</taxon>
        <taxon>Vanilla</taxon>
    </lineage>
</organism>
<feature type="compositionally biased region" description="Low complexity" evidence="1">
    <location>
        <begin position="108"/>
        <end position="117"/>
    </location>
</feature>
<protein>
    <submittedName>
        <fullName evidence="2">Uncharacterized protein</fullName>
    </submittedName>
</protein>
<comment type="caution">
    <text evidence="2">The sequence shown here is derived from an EMBL/GenBank/DDBJ whole genome shotgun (WGS) entry which is preliminary data.</text>
</comment>
<feature type="region of interest" description="Disordered" evidence="1">
    <location>
        <begin position="92"/>
        <end position="154"/>
    </location>
</feature>
<evidence type="ECO:0000313" key="3">
    <source>
        <dbReference type="Proteomes" id="UP000636800"/>
    </source>
</evidence>
<dbReference type="PANTHER" id="PTHR31903">
    <property type="entry name" value="F12F1.11-RELATED"/>
    <property type="match status" value="1"/>
</dbReference>
<proteinExistence type="predicted"/>
<gene>
    <name evidence="2" type="ORF">HPP92_004750</name>
</gene>
<dbReference type="PANTHER" id="PTHR31903:SF6">
    <property type="entry name" value="F12F1.11-RELATED"/>
    <property type="match status" value="1"/>
</dbReference>
<evidence type="ECO:0000256" key="1">
    <source>
        <dbReference type="SAM" id="MobiDB-lite"/>
    </source>
</evidence>
<evidence type="ECO:0000313" key="2">
    <source>
        <dbReference type="EMBL" id="KAG0491352.1"/>
    </source>
</evidence>
<sequence length="154" mass="15993">MTKLYNGKGKRVHPSLPAAAPWDFLATLPAAVLTLAAALSPEEREVLAYLLSDEGTGLVGPERGTGKKKPLSLSTSGGRVIRQSLDAGASAVTRVTGPDGTPLPTDISSTTSSMRSRSPSKRNASLPATAVAAVPARKTLPERPIPLSSLRRLS</sequence>
<dbReference type="AlphaFoldDB" id="A0A835RSP9"/>
<keyword evidence="3" id="KW-1185">Reference proteome</keyword>
<name>A0A835RSP9_VANPL</name>
<dbReference type="EMBL" id="JADCNL010000002">
    <property type="protein sequence ID" value="KAG0491352.1"/>
    <property type="molecule type" value="Genomic_DNA"/>
</dbReference>
<dbReference type="Proteomes" id="UP000636800">
    <property type="component" value="Chromosome 2"/>
</dbReference>
<reference evidence="2 3" key="1">
    <citation type="journal article" date="2020" name="Nat. Food">
        <title>A phased Vanilla planifolia genome enables genetic improvement of flavour and production.</title>
        <authorList>
            <person name="Hasing T."/>
            <person name="Tang H."/>
            <person name="Brym M."/>
            <person name="Khazi F."/>
            <person name="Huang T."/>
            <person name="Chambers A.H."/>
        </authorList>
    </citation>
    <scope>NUCLEOTIDE SEQUENCE [LARGE SCALE GENOMIC DNA]</scope>
    <source>
        <tissue evidence="2">Leaf</tissue>
    </source>
</reference>
<accession>A0A835RSP9</accession>